<keyword evidence="3" id="KW-1185">Reference proteome</keyword>
<sequence length="458" mass="50757">MQCEVRESAELNLHLQSEIVNDEQATLRTNPFISEQSQVKHVATTMVRDEDEDAFYFLTSQQDQLSLSPALSASSTCELDPDNIIDLATRIFYATCHKFTAVAQQPARYSFRQSLLLHSMYSKSQQTLLGLESIRPTVLLSGEDFMFTPPVPAVDWSLNDWALDAEDDSFLEGCHFTTSDGERDQTGIQNNNMVTDFDTYDVVDGDVSEVLIPHSLRVSNADIELEVGNETAKKVLAKELSNWFTTNHTEKVVEPFSDDAQHNIDDDDESIVKIEEIEESESASLSSTCTSSGVEAETNESETSSDKVIEVPTATTPTPEPLASILQELEAHSSALTQLKPNDTMSNEANDLSESMKAPKHIHSSLNNYVSTLQSLVKQKMQDSSVVQTVTANGVRVKTSIGFFTKWMSWLSSIIKVWKLFFLIAESLLVSFGDVILQSIIIHTLGRQLESAPALVAT</sequence>
<evidence type="ECO:0000256" key="1">
    <source>
        <dbReference type="SAM" id="MobiDB-lite"/>
    </source>
</evidence>
<organism evidence="2 3">
    <name type="scientific">Mortierella isabellina</name>
    <name type="common">Filamentous fungus</name>
    <name type="synonym">Umbelopsis isabellina</name>
    <dbReference type="NCBI Taxonomy" id="91625"/>
    <lineage>
        <taxon>Eukaryota</taxon>
        <taxon>Fungi</taxon>
        <taxon>Fungi incertae sedis</taxon>
        <taxon>Mucoromycota</taxon>
        <taxon>Mucoromycotina</taxon>
        <taxon>Umbelopsidomycetes</taxon>
        <taxon>Umbelopsidales</taxon>
        <taxon>Umbelopsidaceae</taxon>
        <taxon>Umbelopsis</taxon>
    </lineage>
</organism>
<accession>A0A8H7UAF8</accession>
<gene>
    <name evidence="2" type="ORF">INT43_004360</name>
</gene>
<evidence type="ECO:0000313" key="2">
    <source>
        <dbReference type="EMBL" id="KAG2174337.1"/>
    </source>
</evidence>
<evidence type="ECO:0000313" key="3">
    <source>
        <dbReference type="Proteomes" id="UP000654370"/>
    </source>
</evidence>
<feature type="region of interest" description="Disordered" evidence="1">
    <location>
        <begin position="277"/>
        <end position="319"/>
    </location>
</feature>
<protein>
    <submittedName>
        <fullName evidence="2">Uncharacterized protein</fullName>
    </submittedName>
</protein>
<proteinExistence type="predicted"/>
<dbReference type="OrthoDB" id="2281294at2759"/>
<name>A0A8H7UAF8_MORIS</name>
<dbReference type="Proteomes" id="UP000654370">
    <property type="component" value="Unassembled WGS sequence"/>
</dbReference>
<dbReference type="EMBL" id="JAEPQZ010000013">
    <property type="protein sequence ID" value="KAG2174337.1"/>
    <property type="molecule type" value="Genomic_DNA"/>
</dbReference>
<dbReference type="AlphaFoldDB" id="A0A8H7UAF8"/>
<comment type="caution">
    <text evidence="2">The sequence shown here is derived from an EMBL/GenBank/DDBJ whole genome shotgun (WGS) entry which is preliminary data.</text>
</comment>
<reference evidence="2" key="1">
    <citation type="submission" date="2020-12" db="EMBL/GenBank/DDBJ databases">
        <title>Metabolic potential, ecology and presence of endohyphal bacteria is reflected in genomic diversity of Mucoromycotina.</title>
        <authorList>
            <person name="Muszewska A."/>
            <person name="Okrasinska A."/>
            <person name="Steczkiewicz K."/>
            <person name="Drgas O."/>
            <person name="Orlowska M."/>
            <person name="Perlinska-Lenart U."/>
            <person name="Aleksandrzak-Piekarczyk T."/>
            <person name="Szatraj K."/>
            <person name="Zielenkiewicz U."/>
            <person name="Pilsyk S."/>
            <person name="Malc E."/>
            <person name="Mieczkowski P."/>
            <person name="Kruszewska J.S."/>
            <person name="Biernat P."/>
            <person name="Pawlowska J."/>
        </authorList>
    </citation>
    <scope>NUCLEOTIDE SEQUENCE</scope>
    <source>
        <strain evidence="2">WA0000067209</strain>
    </source>
</reference>